<dbReference type="PROSITE" id="PS01161">
    <property type="entry name" value="GLC_GALNAC_ISOMERASE"/>
    <property type="match status" value="1"/>
</dbReference>
<dbReference type="GO" id="GO:0005737">
    <property type="term" value="C:cytoplasm"/>
    <property type="evidence" value="ECO:0007669"/>
    <property type="project" value="TreeGrafter"/>
</dbReference>
<dbReference type="GO" id="GO:0006046">
    <property type="term" value="P:N-acetylglucosamine catabolic process"/>
    <property type="evidence" value="ECO:0007669"/>
    <property type="project" value="TreeGrafter"/>
</dbReference>
<proteinExistence type="predicted"/>
<protein>
    <submittedName>
        <fullName evidence="3">Glucosamine-6-phosphate isomerase</fullName>
    </submittedName>
</protein>
<dbReference type="Gene3D" id="3.40.50.1360">
    <property type="match status" value="1"/>
</dbReference>
<evidence type="ECO:0000313" key="3">
    <source>
        <dbReference type="EMBL" id="GEO08855.1"/>
    </source>
</evidence>
<dbReference type="RefSeq" id="WP_147202919.1">
    <property type="nucleotide sequence ID" value="NZ_BJYT01000004.1"/>
</dbReference>
<name>A0A512BA67_9BACT</name>
<dbReference type="PANTHER" id="PTHR11280">
    <property type="entry name" value="GLUCOSAMINE-6-PHOSPHATE ISOMERASE"/>
    <property type="match status" value="1"/>
</dbReference>
<dbReference type="InterPro" id="IPR006148">
    <property type="entry name" value="Glc/Gal-6P_isomerase"/>
</dbReference>
<dbReference type="GO" id="GO:0019262">
    <property type="term" value="P:N-acetylneuraminate catabolic process"/>
    <property type="evidence" value="ECO:0007669"/>
    <property type="project" value="TreeGrafter"/>
</dbReference>
<dbReference type="Pfam" id="PF01182">
    <property type="entry name" value="Glucosamine_iso"/>
    <property type="match status" value="1"/>
</dbReference>
<keyword evidence="1" id="KW-0378">Hydrolase</keyword>
<dbReference type="Proteomes" id="UP000321513">
    <property type="component" value="Unassembled WGS sequence"/>
</dbReference>
<comment type="caution">
    <text evidence="3">The sequence shown here is derived from an EMBL/GenBank/DDBJ whole genome shotgun (WGS) entry which is preliminary data.</text>
</comment>
<dbReference type="EMBL" id="BJYT01000004">
    <property type="protein sequence ID" value="GEO08855.1"/>
    <property type="molecule type" value="Genomic_DNA"/>
</dbReference>
<dbReference type="InterPro" id="IPR037171">
    <property type="entry name" value="NagB/RpiA_transferase-like"/>
</dbReference>
<dbReference type="GO" id="GO:0004342">
    <property type="term" value="F:glucosamine-6-phosphate deaminase activity"/>
    <property type="evidence" value="ECO:0007669"/>
    <property type="project" value="InterPro"/>
</dbReference>
<organism evidence="3 4">
    <name type="scientific">Segetibacter aerophilus</name>
    <dbReference type="NCBI Taxonomy" id="670293"/>
    <lineage>
        <taxon>Bacteria</taxon>
        <taxon>Pseudomonadati</taxon>
        <taxon>Bacteroidota</taxon>
        <taxon>Chitinophagia</taxon>
        <taxon>Chitinophagales</taxon>
        <taxon>Chitinophagaceae</taxon>
        <taxon>Segetibacter</taxon>
    </lineage>
</organism>
<accession>A0A512BA67</accession>
<dbReference type="AlphaFoldDB" id="A0A512BA67"/>
<dbReference type="PANTHER" id="PTHR11280:SF5">
    <property type="entry name" value="GLUCOSAMINE-6-PHOSPHATE ISOMERASE"/>
    <property type="match status" value="1"/>
</dbReference>
<dbReference type="GO" id="GO:0042802">
    <property type="term" value="F:identical protein binding"/>
    <property type="evidence" value="ECO:0007669"/>
    <property type="project" value="TreeGrafter"/>
</dbReference>
<reference evidence="3 4" key="1">
    <citation type="submission" date="2019-07" db="EMBL/GenBank/DDBJ databases">
        <title>Whole genome shotgun sequence of Segetibacter aerophilus NBRC 106135.</title>
        <authorList>
            <person name="Hosoyama A."/>
            <person name="Uohara A."/>
            <person name="Ohji S."/>
            <person name="Ichikawa N."/>
        </authorList>
    </citation>
    <scope>NUCLEOTIDE SEQUENCE [LARGE SCALE GENOMIC DNA]</scope>
    <source>
        <strain evidence="3 4">NBRC 106135</strain>
    </source>
</reference>
<evidence type="ECO:0000259" key="2">
    <source>
        <dbReference type="Pfam" id="PF01182"/>
    </source>
</evidence>
<dbReference type="GO" id="GO:0006043">
    <property type="term" value="P:glucosamine catabolic process"/>
    <property type="evidence" value="ECO:0007669"/>
    <property type="project" value="TreeGrafter"/>
</dbReference>
<dbReference type="InterPro" id="IPR004547">
    <property type="entry name" value="Glucosamine6P_isomerase"/>
</dbReference>
<gene>
    <name evidence="3" type="ORF">SAE01_13510</name>
</gene>
<keyword evidence="3" id="KW-0413">Isomerase</keyword>
<evidence type="ECO:0000313" key="4">
    <source>
        <dbReference type="Proteomes" id="UP000321513"/>
    </source>
</evidence>
<feature type="domain" description="Glucosamine/galactosamine-6-phosphate isomerase" evidence="2">
    <location>
        <begin position="10"/>
        <end position="223"/>
    </location>
</feature>
<dbReference type="SUPFAM" id="SSF100950">
    <property type="entry name" value="NagB/RpiA/CoA transferase-like"/>
    <property type="match status" value="1"/>
</dbReference>
<evidence type="ECO:0000256" key="1">
    <source>
        <dbReference type="ARBA" id="ARBA00022801"/>
    </source>
</evidence>
<sequence length="246" mass="27402">MKIFVSDSYEAMSKKAFAVLNERVKEQTTPLICTASGDSPAGLYRELVASVQKGEISVTDWNFVSLDEWVRMNENDEGSCRYHLNQQLFEPLKIAHEHICFFDGRSPEKQKECDKVENFIAANGGIDVAVIGLGLNGHVGMNEPGTSPELRSHIADIHPQTQEVGQKYFKEKRSLTKGLTLGIASLLDAKNVVLLVSGKRKAEIVKQVIEAEISTEIPATFLRDHPSFYIFLDADSALLIDKSKYE</sequence>
<keyword evidence="4" id="KW-1185">Reference proteome</keyword>
<dbReference type="CDD" id="cd01399">
    <property type="entry name" value="GlcN6P_deaminase"/>
    <property type="match status" value="1"/>
</dbReference>
<dbReference type="OrthoDB" id="9791139at2"/>
<dbReference type="InterPro" id="IPR018321">
    <property type="entry name" value="Glucosamine6P_isomerase_CS"/>
</dbReference>
<dbReference type="GO" id="GO:0016853">
    <property type="term" value="F:isomerase activity"/>
    <property type="evidence" value="ECO:0007669"/>
    <property type="project" value="UniProtKB-KW"/>
</dbReference>
<dbReference type="GO" id="GO:0005975">
    <property type="term" value="P:carbohydrate metabolic process"/>
    <property type="evidence" value="ECO:0007669"/>
    <property type="project" value="InterPro"/>
</dbReference>